<evidence type="ECO:0000313" key="3">
    <source>
        <dbReference type="EMBL" id="GAK48750.1"/>
    </source>
</evidence>
<dbReference type="InterPro" id="IPR010841">
    <property type="entry name" value="EF-G-binding_N"/>
</dbReference>
<evidence type="ECO:0008006" key="5">
    <source>
        <dbReference type="Google" id="ProtNLM"/>
    </source>
</evidence>
<dbReference type="Proteomes" id="UP000028700">
    <property type="component" value="Unassembled WGS sequence"/>
</dbReference>
<dbReference type="Gene3D" id="1.20.1280.250">
    <property type="match status" value="1"/>
</dbReference>
<sequence>MEPTITAYEFSYINQQVTHLVNTYKSVNDPHIRDIVLAETLENLTPLLPNDEPITKAFLQGVKIDFLSRVQAADLIETLIPLVIPFPKLSPKQLEKLFKKVKKLKHPEWGSLKLHELTYLGWNDGGNQKKYLVAPYQDRLIGIQGEFSPQTVKGLCAICHTIGNVSLFMSTTKTSGLGTYTKNGNYICRDSAQCNRQLTDPLPLTDFLTTVRPKK</sequence>
<keyword evidence="4" id="KW-1185">Reference proteome</keyword>
<protein>
    <recommendedName>
        <fullName evidence="5">Fibronectin-binding protein</fullName>
    </recommendedName>
</protein>
<evidence type="ECO:0000313" key="4">
    <source>
        <dbReference type="Proteomes" id="UP000028700"/>
    </source>
</evidence>
<dbReference type="Pfam" id="PF07299">
    <property type="entry name" value="EF-G-binding_N"/>
    <property type="match status" value="1"/>
</dbReference>
<evidence type="ECO:0000259" key="1">
    <source>
        <dbReference type="Pfam" id="PF07299"/>
    </source>
</evidence>
<dbReference type="InterPro" id="IPR038344">
    <property type="entry name" value="EF-G_N_sf"/>
</dbReference>
<name>A0A081BL32_9LACO</name>
<accession>A0A081BL32</accession>
<feature type="domain" description="Elongation factor G-binding protein N-terminal" evidence="1">
    <location>
        <begin position="4"/>
        <end position="87"/>
    </location>
</feature>
<dbReference type="STRING" id="1291743.LOSG293_580050"/>
<reference evidence="3" key="1">
    <citation type="journal article" date="2014" name="Genome Announc.">
        <title>Draft Genome Sequence of Lactobacillus oryzae Strain SG293T.</title>
        <authorList>
            <person name="Tanizawa Y."/>
            <person name="Fujisawa T."/>
            <person name="Mochizuki T."/>
            <person name="Kaminuma E."/>
            <person name="Nakamura Y."/>
            <person name="Tohno M."/>
        </authorList>
    </citation>
    <scope>NUCLEOTIDE SEQUENCE [LARGE SCALE GENOMIC DNA]</scope>
    <source>
        <strain evidence="3">SG293</strain>
    </source>
</reference>
<dbReference type="RefSeq" id="WP_034529775.1">
    <property type="nucleotide sequence ID" value="NZ_BBAZ01000062.1"/>
</dbReference>
<comment type="caution">
    <text evidence="3">The sequence shown here is derived from an EMBL/GenBank/DDBJ whole genome shotgun (WGS) entry which is preliminary data.</text>
</comment>
<organism evidence="3 4">
    <name type="scientific">Secundilactobacillus oryzae JCM 18671</name>
    <dbReference type="NCBI Taxonomy" id="1291743"/>
    <lineage>
        <taxon>Bacteria</taxon>
        <taxon>Bacillati</taxon>
        <taxon>Bacillota</taxon>
        <taxon>Bacilli</taxon>
        <taxon>Lactobacillales</taxon>
        <taxon>Lactobacillaceae</taxon>
        <taxon>Secundilactobacillus</taxon>
    </lineage>
</organism>
<proteinExistence type="predicted"/>
<dbReference type="eggNOG" id="ENOG5032UHI">
    <property type="taxonomic scope" value="Bacteria"/>
</dbReference>
<dbReference type="Pfam" id="PF16571">
    <property type="entry name" value="FBP_C"/>
    <property type="match status" value="1"/>
</dbReference>
<gene>
    <name evidence="3" type="ORF">LOSG293_580050</name>
</gene>
<feature type="domain" description="Elongation factor G-binding protein C-terminal treble-clef zinc-finger" evidence="2">
    <location>
        <begin position="101"/>
        <end position="198"/>
    </location>
</feature>
<dbReference type="InterPro" id="IPR032330">
    <property type="entry name" value="EF-G-binding_C"/>
</dbReference>
<dbReference type="AlphaFoldDB" id="A0A081BL32"/>
<dbReference type="EMBL" id="BBJM01000058">
    <property type="protein sequence ID" value="GAK48750.1"/>
    <property type="molecule type" value="Genomic_DNA"/>
</dbReference>
<dbReference type="CDD" id="cd16342">
    <property type="entry name" value="FusC_FusB"/>
    <property type="match status" value="1"/>
</dbReference>
<evidence type="ECO:0000259" key="2">
    <source>
        <dbReference type="Pfam" id="PF16571"/>
    </source>
</evidence>
<dbReference type="OrthoDB" id="1891078at2"/>